<dbReference type="InterPro" id="IPR011583">
    <property type="entry name" value="Chitinase_II/V-like_cat"/>
</dbReference>
<dbReference type="InterPro" id="IPR017853">
    <property type="entry name" value="GH"/>
</dbReference>
<dbReference type="GO" id="GO:0006032">
    <property type="term" value="P:chitin catabolic process"/>
    <property type="evidence" value="ECO:0007669"/>
    <property type="project" value="TreeGrafter"/>
</dbReference>
<proteinExistence type="predicted"/>
<dbReference type="PANTHER" id="PTHR11177:SF392">
    <property type="entry name" value="HAP41P"/>
    <property type="match status" value="1"/>
</dbReference>
<feature type="domain" description="GH18" evidence="3">
    <location>
        <begin position="43"/>
        <end position="429"/>
    </location>
</feature>
<evidence type="ECO:0000256" key="2">
    <source>
        <dbReference type="SAM" id="SignalP"/>
    </source>
</evidence>
<organism evidence="4 5">
    <name type="scientific">Leucocoprinus leucothites</name>
    <dbReference type="NCBI Taxonomy" id="201217"/>
    <lineage>
        <taxon>Eukaryota</taxon>
        <taxon>Fungi</taxon>
        <taxon>Dikarya</taxon>
        <taxon>Basidiomycota</taxon>
        <taxon>Agaricomycotina</taxon>
        <taxon>Agaricomycetes</taxon>
        <taxon>Agaricomycetidae</taxon>
        <taxon>Agaricales</taxon>
        <taxon>Agaricineae</taxon>
        <taxon>Agaricaceae</taxon>
        <taxon>Leucocoprinus</taxon>
    </lineage>
</organism>
<protein>
    <recommendedName>
        <fullName evidence="3">GH18 domain-containing protein</fullName>
    </recommendedName>
</protein>
<feature type="region of interest" description="Disordered" evidence="1">
    <location>
        <begin position="426"/>
        <end position="445"/>
    </location>
</feature>
<evidence type="ECO:0000313" key="4">
    <source>
        <dbReference type="EMBL" id="KAF5351917.1"/>
    </source>
</evidence>
<evidence type="ECO:0000313" key="5">
    <source>
        <dbReference type="Proteomes" id="UP000559027"/>
    </source>
</evidence>
<feature type="signal peptide" evidence="2">
    <location>
        <begin position="1"/>
        <end position="22"/>
    </location>
</feature>
<dbReference type="OrthoDB" id="73875at2759"/>
<dbReference type="PROSITE" id="PS51910">
    <property type="entry name" value="GH18_2"/>
    <property type="match status" value="1"/>
</dbReference>
<dbReference type="PANTHER" id="PTHR11177">
    <property type="entry name" value="CHITINASE"/>
    <property type="match status" value="1"/>
</dbReference>
<feature type="chain" id="PRO_5034643623" description="GH18 domain-containing protein" evidence="2">
    <location>
        <begin position="23"/>
        <end position="486"/>
    </location>
</feature>
<dbReference type="Proteomes" id="UP000559027">
    <property type="component" value="Unassembled WGS sequence"/>
</dbReference>
<comment type="caution">
    <text evidence="4">The sequence shown here is derived from an EMBL/GenBank/DDBJ whole genome shotgun (WGS) entry which is preliminary data.</text>
</comment>
<feature type="region of interest" description="Disordered" evidence="1">
    <location>
        <begin position="20"/>
        <end position="39"/>
    </location>
</feature>
<keyword evidence="5" id="KW-1185">Reference proteome</keyword>
<evidence type="ECO:0000256" key="1">
    <source>
        <dbReference type="SAM" id="MobiDB-lite"/>
    </source>
</evidence>
<name>A0A8H5D1H9_9AGAR</name>
<dbReference type="GO" id="GO:0005975">
    <property type="term" value="P:carbohydrate metabolic process"/>
    <property type="evidence" value="ECO:0007669"/>
    <property type="project" value="InterPro"/>
</dbReference>
<dbReference type="GO" id="GO:0005576">
    <property type="term" value="C:extracellular region"/>
    <property type="evidence" value="ECO:0007669"/>
    <property type="project" value="TreeGrafter"/>
</dbReference>
<dbReference type="SUPFAM" id="SSF54556">
    <property type="entry name" value="Chitinase insertion domain"/>
    <property type="match status" value="1"/>
</dbReference>
<dbReference type="Pfam" id="PF00704">
    <property type="entry name" value="Glyco_hydro_18"/>
    <property type="match status" value="1"/>
</dbReference>
<reference evidence="4 5" key="1">
    <citation type="journal article" date="2020" name="ISME J.">
        <title>Uncovering the hidden diversity of litter-decomposition mechanisms in mushroom-forming fungi.</title>
        <authorList>
            <person name="Floudas D."/>
            <person name="Bentzer J."/>
            <person name="Ahren D."/>
            <person name="Johansson T."/>
            <person name="Persson P."/>
            <person name="Tunlid A."/>
        </authorList>
    </citation>
    <scope>NUCLEOTIDE SEQUENCE [LARGE SCALE GENOMIC DNA]</scope>
    <source>
        <strain evidence="4 5">CBS 146.42</strain>
    </source>
</reference>
<dbReference type="InterPro" id="IPR050314">
    <property type="entry name" value="Glycosyl_Hydrlase_18"/>
</dbReference>
<dbReference type="InterPro" id="IPR029070">
    <property type="entry name" value="Chitinase_insertion_sf"/>
</dbReference>
<gene>
    <name evidence="4" type="ORF">D9756_007649</name>
</gene>
<dbReference type="GO" id="GO:0004568">
    <property type="term" value="F:chitinase activity"/>
    <property type="evidence" value="ECO:0007669"/>
    <property type="project" value="TreeGrafter"/>
</dbReference>
<dbReference type="InterPro" id="IPR001223">
    <property type="entry name" value="Glyco_hydro18_cat"/>
</dbReference>
<keyword evidence="2" id="KW-0732">Signal</keyword>
<dbReference type="Gene3D" id="3.20.20.80">
    <property type="entry name" value="Glycosidases"/>
    <property type="match status" value="1"/>
</dbReference>
<dbReference type="EMBL" id="JAACJO010000012">
    <property type="protein sequence ID" value="KAF5351917.1"/>
    <property type="molecule type" value="Genomic_DNA"/>
</dbReference>
<dbReference type="Gene3D" id="3.10.50.10">
    <property type="match status" value="1"/>
</dbReference>
<dbReference type="AlphaFoldDB" id="A0A8H5D1H9"/>
<sequence length="486" mass="51481">MMWTLTTLVLTLAAMSAATTHSSHPHRHGRRQQTTSNSSSSALIASAWYAGWHSKDFPLEDVSWSKYTHMAYAFAITTPKPSVISLEASDQHLLPEFVEAAHKHGVKASLSIGGWTGSRYFSSNVGSSTNRTDFVNAIANLVEKYSLDGIELDWEYPGLQGIGCNSISSDDTSNFLTFLKELRSSSVGQNLILSAAVYTKPFADASGQPSSNLSDFSHVLDYISIMNYDTKSTPSSGAPPNAPLDDSCAPGGSQTGSARTAVSAWETAGIPVNQIVLGVPAYGHSFAIPPSVALSGQDNGTTLSPYPSYPANNTRKGDRWDGDGGLDVCGNPVGPGGIYSYWGLIDAGLLNSDGTIPENIAYRFDNCSQTPFLYDEANQIYVSYDDAESFSVKGNYINVTGLAGFAMWEAGGDYKDVLLDSITSASRNGDPSRLPPPSSVSNSAPKISSAASSAATPQSLLLFNSIAVSTTSLTILSLLLSPTTLL</sequence>
<dbReference type="SMART" id="SM00636">
    <property type="entry name" value="Glyco_18"/>
    <property type="match status" value="1"/>
</dbReference>
<accession>A0A8H5D1H9</accession>
<feature type="region of interest" description="Disordered" evidence="1">
    <location>
        <begin position="231"/>
        <end position="256"/>
    </location>
</feature>
<evidence type="ECO:0000259" key="3">
    <source>
        <dbReference type="PROSITE" id="PS51910"/>
    </source>
</evidence>
<dbReference type="SUPFAM" id="SSF51445">
    <property type="entry name" value="(Trans)glycosidases"/>
    <property type="match status" value="1"/>
</dbReference>
<dbReference type="GO" id="GO:0008061">
    <property type="term" value="F:chitin binding"/>
    <property type="evidence" value="ECO:0007669"/>
    <property type="project" value="InterPro"/>
</dbReference>